<dbReference type="GO" id="GO:0004720">
    <property type="term" value="F:protein-lysine 6-oxidase activity"/>
    <property type="evidence" value="ECO:0007669"/>
    <property type="project" value="TreeGrafter"/>
</dbReference>
<evidence type="ECO:0000313" key="2">
    <source>
        <dbReference type="EMBL" id="AUX39435.1"/>
    </source>
</evidence>
<dbReference type="PANTHER" id="PTHR45817:SF4">
    <property type="entry name" value="LYSYL OXIDASE-LIKE-RELATED"/>
    <property type="match status" value="1"/>
</dbReference>
<dbReference type="PRINTS" id="PR00074">
    <property type="entry name" value="LYSYLOXIDASE"/>
</dbReference>
<dbReference type="PANTHER" id="PTHR45817">
    <property type="entry name" value="LYSYL OXIDASE-LIKE-RELATED"/>
    <property type="match status" value="1"/>
</dbReference>
<feature type="signal peptide" evidence="1">
    <location>
        <begin position="1"/>
        <end position="22"/>
    </location>
</feature>
<evidence type="ECO:0000256" key="1">
    <source>
        <dbReference type="SAM" id="SignalP"/>
    </source>
</evidence>
<dbReference type="GO" id="GO:0005507">
    <property type="term" value="F:copper ion binding"/>
    <property type="evidence" value="ECO:0007669"/>
    <property type="project" value="InterPro"/>
</dbReference>
<dbReference type="GO" id="GO:0005615">
    <property type="term" value="C:extracellular space"/>
    <property type="evidence" value="ECO:0007669"/>
    <property type="project" value="TreeGrafter"/>
</dbReference>
<dbReference type="InterPro" id="IPR050912">
    <property type="entry name" value="LOX-like_protein"/>
</dbReference>
<evidence type="ECO:0008006" key="4">
    <source>
        <dbReference type="Google" id="ProtNLM"/>
    </source>
</evidence>
<name>A0A2L0EJG3_SORCE</name>
<proteinExistence type="predicted"/>
<protein>
    <recommendedName>
        <fullName evidence="4">Lysyl oxidase-like protein</fullName>
    </recommendedName>
</protein>
<dbReference type="Pfam" id="PF01186">
    <property type="entry name" value="Lysyl_oxidase"/>
    <property type="match status" value="1"/>
</dbReference>
<feature type="chain" id="PRO_5014894962" description="Lysyl oxidase-like protein" evidence="1">
    <location>
        <begin position="23"/>
        <end position="498"/>
    </location>
</feature>
<accession>A0A2L0EJG3</accession>
<gene>
    <name evidence="2" type="ORF">SOCE26_008270</name>
</gene>
<dbReference type="EMBL" id="CP012673">
    <property type="protein sequence ID" value="AUX39435.1"/>
    <property type="molecule type" value="Genomic_DNA"/>
</dbReference>
<dbReference type="PROSITE" id="PS51257">
    <property type="entry name" value="PROKAR_LIPOPROTEIN"/>
    <property type="match status" value="1"/>
</dbReference>
<sequence>MKLTRLAVLATMTLAGCSGAPAGEEETVGEVELNLLGFAPSGNQYRLRDATVMVQGPESTLFFNTEDDPNRFSLSAAVPAGSYFTWLQEGWRLERLSGGAPQTVEAELLSPNPTYFDVFPQQSTPVVLRFRTGGDDVSMNQGSFDIVIDVEEGPSETTLCRDDSECAAGQTCCLAGFLGTCTSLEAGEVCPLPDLTVSADVAQSSLFINRQFFAADSCAIAESCVDAPGDRRLLNFSTQTPNIGEADMVLGNPLDVQDFEFSSCHGHYHFEGYARYELVDLIGNVVATGHKQAFCLLDSSPVGIPGSPSTPRYHCEFQGIQRGWSDVYGAGLDCQWVDITDVPSGDYALRIMINPDQTLPESDYSNNTIEVPVFIPSDGSTGGPTDPLSPCPSGISGAGRDCGWSIAEGAQSLSCEPGAQVTVGCGCGTGGACVGDPMIRVCEGAEGCTLGTALADVDDTCGRCPETMFTCPESGSYTVLVAPFGSFSSATCQVAVAP</sequence>
<dbReference type="AlphaFoldDB" id="A0A2L0EJG3"/>
<dbReference type="OrthoDB" id="284043at2"/>
<keyword evidence="1" id="KW-0732">Signal</keyword>
<dbReference type="RefSeq" id="WP_159396634.1">
    <property type="nucleotide sequence ID" value="NZ_CP012673.1"/>
</dbReference>
<evidence type="ECO:0000313" key="3">
    <source>
        <dbReference type="Proteomes" id="UP000238348"/>
    </source>
</evidence>
<dbReference type="Proteomes" id="UP000238348">
    <property type="component" value="Chromosome"/>
</dbReference>
<reference evidence="2 3" key="1">
    <citation type="submission" date="2015-09" db="EMBL/GenBank/DDBJ databases">
        <title>Sorangium comparison.</title>
        <authorList>
            <person name="Zaburannyi N."/>
            <person name="Bunk B."/>
            <person name="Overmann J."/>
            <person name="Mueller R."/>
        </authorList>
    </citation>
    <scope>NUCLEOTIDE SEQUENCE [LARGE SCALE GENOMIC DNA]</scope>
    <source>
        <strain evidence="2 3">So ce26</strain>
    </source>
</reference>
<dbReference type="InterPro" id="IPR001695">
    <property type="entry name" value="Lysyl_oxidase"/>
</dbReference>
<organism evidence="2 3">
    <name type="scientific">Sorangium cellulosum</name>
    <name type="common">Polyangium cellulosum</name>
    <dbReference type="NCBI Taxonomy" id="56"/>
    <lineage>
        <taxon>Bacteria</taxon>
        <taxon>Pseudomonadati</taxon>
        <taxon>Myxococcota</taxon>
        <taxon>Polyangia</taxon>
        <taxon>Polyangiales</taxon>
        <taxon>Polyangiaceae</taxon>
        <taxon>Sorangium</taxon>
    </lineage>
</organism>